<dbReference type="EMBL" id="JACCJC010000025">
    <property type="protein sequence ID" value="KAF6235202.1"/>
    <property type="molecule type" value="Genomic_DNA"/>
</dbReference>
<proteinExistence type="predicted"/>
<accession>A0A8H6L4F2</accession>
<dbReference type="Proteomes" id="UP000578531">
    <property type="component" value="Unassembled WGS sequence"/>
</dbReference>
<dbReference type="AlphaFoldDB" id="A0A8H6L4F2"/>
<sequence length="119" mass="13058">MPSTISLRPPPTTGPRQADFTPPTIDWLSGTWHLTHSTLSMWKSNRNVTMNYSIVPALNAQDPPNKLDDTTSYQPLTSSKFKTINGGDTCVFKDKGGKPGSSGERHRIGSVWAMGILRT</sequence>
<dbReference type="GeneID" id="59288057"/>
<comment type="caution">
    <text evidence="2">The sequence shown here is derived from an EMBL/GenBank/DDBJ whole genome shotgun (WGS) entry which is preliminary data.</text>
</comment>
<gene>
    <name evidence="2" type="ORF">HO173_006396</name>
</gene>
<keyword evidence="3" id="KW-1185">Reference proteome</keyword>
<evidence type="ECO:0000256" key="1">
    <source>
        <dbReference type="SAM" id="MobiDB-lite"/>
    </source>
</evidence>
<reference evidence="2 3" key="1">
    <citation type="journal article" date="2020" name="Genomics">
        <title>Complete, high-quality genomes from long-read metagenomic sequencing of two wolf lichen thalli reveals enigmatic genome architecture.</title>
        <authorList>
            <person name="McKenzie S.K."/>
            <person name="Walston R.F."/>
            <person name="Allen J.L."/>
        </authorList>
    </citation>
    <scope>NUCLEOTIDE SEQUENCE [LARGE SCALE GENOMIC DNA]</scope>
    <source>
        <strain evidence="2">WasteWater2</strain>
    </source>
</reference>
<protein>
    <submittedName>
        <fullName evidence="2">Uncharacterized protein</fullName>
    </submittedName>
</protein>
<name>A0A8H6L4F2_9LECA</name>
<dbReference type="RefSeq" id="XP_037164573.1">
    <property type="nucleotide sequence ID" value="XM_037308307.1"/>
</dbReference>
<evidence type="ECO:0000313" key="3">
    <source>
        <dbReference type="Proteomes" id="UP000578531"/>
    </source>
</evidence>
<dbReference type="OrthoDB" id="9975758at2759"/>
<organism evidence="2 3">
    <name type="scientific">Letharia columbiana</name>
    <dbReference type="NCBI Taxonomy" id="112416"/>
    <lineage>
        <taxon>Eukaryota</taxon>
        <taxon>Fungi</taxon>
        <taxon>Dikarya</taxon>
        <taxon>Ascomycota</taxon>
        <taxon>Pezizomycotina</taxon>
        <taxon>Lecanoromycetes</taxon>
        <taxon>OSLEUM clade</taxon>
        <taxon>Lecanoromycetidae</taxon>
        <taxon>Lecanorales</taxon>
        <taxon>Lecanorineae</taxon>
        <taxon>Parmeliaceae</taxon>
        <taxon>Letharia</taxon>
    </lineage>
</organism>
<evidence type="ECO:0000313" key="2">
    <source>
        <dbReference type="EMBL" id="KAF6235202.1"/>
    </source>
</evidence>
<feature type="region of interest" description="Disordered" evidence="1">
    <location>
        <begin position="1"/>
        <end position="22"/>
    </location>
</feature>